<accession>A0ACC3N6N9</accession>
<evidence type="ECO:0000313" key="1">
    <source>
        <dbReference type="EMBL" id="KAK3710937.1"/>
    </source>
</evidence>
<dbReference type="Proteomes" id="UP001281147">
    <property type="component" value="Unassembled WGS sequence"/>
</dbReference>
<gene>
    <name evidence="1" type="ORF">LTR37_009958</name>
</gene>
<reference evidence="1" key="1">
    <citation type="submission" date="2023-07" db="EMBL/GenBank/DDBJ databases">
        <title>Black Yeasts Isolated from many extreme environments.</title>
        <authorList>
            <person name="Coleine C."/>
            <person name="Stajich J.E."/>
            <person name="Selbmann L."/>
        </authorList>
    </citation>
    <scope>NUCLEOTIDE SEQUENCE</scope>
    <source>
        <strain evidence="1">CCFEE 5714</strain>
    </source>
</reference>
<comment type="caution">
    <text evidence="1">The sequence shown here is derived from an EMBL/GenBank/DDBJ whole genome shotgun (WGS) entry which is preliminary data.</text>
</comment>
<proteinExistence type="predicted"/>
<name>A0ACC3N6N9_9PEZI</name>
<keyword evidence="2" id="KW-1185">Reference proteome</keyword>
<protein>
    <submittedName>
        <fullName evidence="1">Uncharacterized protein</fullName>
    </submittedName>
</protein>
<sequence length="633" mass="68285">MASSAAPSTPENAPRRIALNRSFTVPPRLSTPTKRANATAEIGAAEGIETLYIHPNANIIKFTTSSRPSSSASASPGRPQSSSGTLSWASPTERTLAAGPMEIYRVPGSVSFLHSGALLHAILPRSQCWCVDGVSKFAFRVLPDTYYRIELPGESEQDRQEVEKLKVTLQKVLFYERTPCPFARTFSVQVPELPEVRKKRRKSSGPAKKWKLDRAYSWKPEGWVPPQRGGEHSRSASTTGSSAGSEEESDSASLREQSGGNKTPIEEGESGASELADQVRELGVVTPSRPRTLPTARTVSAPSQLALQSPLPSRLRSRVDVDGTVEVSDPVEAASEGSEAPRSRTLQAIPTDMPPSPPDSSAGLDYIEPQTQAGDGVPNDRISDSEDSNESQHQFIAGGSAPASDAMRASRLDLSGESKHATVDELVPSQSLDSRSDPFTNDAHSPQAEAATNLDPAIPLQPQTNSSDSSRPTTPTNEDPYAAIQARILARRSIGGTTSFHPTHTSPTRQSTSSTSSTATISSTVSRHQQQAFTTAMVQKAYSVFLGPPAHLVAIMLRIAARFANGAFGVNSVFYVESPADSPRRVPGSYHLEGEDEEEEDWEDDFGVPLRSPVRLAVLRDGVRVRERKEWDD</sequence>
<dbReference type="EMBL" id="JAUTXU010000080">
    <property type="protein sequence ID" value="KAK3710937.1"/>
    <property type="molecule type" value="Genomic_DNA"/>
</dbReference>
<organism evidence="1 2">
    <name type="scientific">Vermiconidia calcicola</name>
    <dbReference type="NCBI Taxonomy" id="1690605"/>
    <lineage>
        <taxon>Eukaryota</taxon>
        <taxon>Fungi</taxon>
        <taxon>Dikarya</taxon>
        <taxon>Ascomycota</taxon>
        <taxon>Pezizomycotina</taxon>
        <taxon>Dothideomycetes</taxon>
        <taxon>Dothideomycetidae</taxon>
        <taxon>Mycosphaerellales</taxon>
        <taxon>Extremaceae</taxon>
        <taxon>Vermiconidia</taxon>
    </lineage>
</organism>
<evidence type="ECO:0000313" key="2">
    <source>
        <dbReference type="Proteomes" id="UP001281147"/>
    </source>
</evidence>